<feature type="domain" description="O-GlcNAc transferase C-terminal" evidence="9">
    <location>
        <begin position="395"/>
        <end position="546"/>
    </location>
</feature>
<dbReference type="SUPFAM" id="SSF53756">
    <property type="entry name" value="UDP-Glycosyltransferase/glycogen phosphorylase"/>
    <property type="match status" value="1"/>
</dbReference>
<dbReference type="Gene3D" id="3.40.50.11380">
    <property type="match status" value="1"/>
</dbReference>
<keyword evidence="5" id="KW-0808">Transferase</keyword>
<reference evidence="10 11" key="1">
    <citation type="submission" date="2020-08" db="EMBL/GenBank/DDBJ databases">
        <title>Novel species isolated from subtropical streams in China.</title>
        <authorList>
            <person name="Lu H."/>
        </authorList>
    </citation>
    <scope>NUCLEOTIDE SEQUENCE [LARGE SCALE GENOMIC DNA]</scope>
    <source>
        <strain evidence="10 11">NL8W</strain>
    </source>
</reference>
<dbReference type="Pfam" id="PF13181">
    <property type="entry name" value="TPR_8"/>
    <property type="match status" value="3"/>
</dbReference>
<comment type="caution">
    <text evidence="10">The sequence shown here is derived from an EMBL/GenBank/DDBJ whole genome shotgun (WGS) entry which is preliminary data.</text>
</comment>
<dbReference type="PANTHER" id="PTHR44835:SF1">
    <property type="entry name" value="PROTEIN O-GLCNAC TRANSFERASE"/>
    <property type="match status" value="1"/>
</dbReference>
<evidence type="ECO:0000256" key="6">
    <source>
        <dbReference type="ARBA" id="ARBA00022737"/>
    </source>
</evidence>
<organism evidence="10 11">
    <name type="scientific">Undibacterium umbellatum</name>
    <dbReference type="NCBI Taxonomy" id="2762300"/>
    <lineage>
        <taxon>Bacteria</taxon>
        <taxon>Pseudomonadati</taxon>
        <taxon>Pseudomonadota</taxon>
        <taxon>Betaproteobacteria</taxon>
        <taxon>Burkholderiales</taxon>
        <taxon>Oxalobacteraceae</taxon>
        <taxon>Undibacterium</taxon>
    </lineage>
</organism>
<evidence type="ECO:0000256" key="2">
    <source>
        <dbReference type="ARBA" id="ARBA00005386"/>
    </source>
</evidence>
<dbReference type="InterPro" id="IPR019734">
    <property type="entry name" value="TPR_rpt"/>
</dbReference>
<dbReference type="EMBL" id="JACOFX010000012">
    <property type="protein sequence ID" value="MBC3909843.1"/>
    <property type="molecule type" value="Genomic_DNA"/>
</dbReference>
<comment type="pathway">
    <text evidence="1">Protein modification; protein glycosylation.</text>
</comment>
<keyword evidence="11" id="KW-1185">Reference proteome</keyword>
<feature type="repeat" description="TPR" evidence="8">
    <location>
        <begin position="177"/>
        <end position="210"/>
    </location>
</feature>
<evidence type="ECO:0000256" key="3">
    <source>
        <dbReference type="ARBA" id="ARBA00011970"/>
    </source>
</evidence>
<evidence type="ECO:0000256" key="8">
    <source>
        <dbReference type="PROSITE-ProRule" id="PRU00339"/>
    </source>
</evidence>
<feature type="repeat" description="TPR" evidence="8">
    <location>
        <begin position="75"/>
        <end position="108"/>
    </location>
</feature>
<evidence type="ECO:0000259" key="9">
    <source>
        <dbReference type="Pfam" id="PF13844"/>
    </source>
</evidence>
<dbReference type="EC" id="2.4.1.255" evidence="3"/>
<name>A0ABR6ZDL3_9BURK</name>
<proteinExistence type="inferred from homology"/>
<evidence type="ECO:0000256" key="7">
    <source>
        <dbReference type="ARBA" id="ARBA00022803"/>
    </source>
</evidence>
<keyword evidence="4" id="KW-0328">Glycosyltransferase</keyword>
<feature type="repeat" description="TPR" evidence="8">
    <location>
        <begin position="314"/>
        <end position="347"/>
    </location>
</feature>
<dbReference type="Gene3D" id="3.40.50.2000">
    <property type="entry name" value="Glycogen Phosphorylase B"/>
    <property type="match status" value="1"/>
</dbReference>
<feature type="domain" description="O-GlcNAc transferase C-terminal" evidence="9">
    <location>
        <begin position="568"/>
        <end position="749"/>
    </location>
</feature>
<evidence type="ECO:0000256" key="1">
    <source>
        <dbReference type="ARBA" id="ARBA00004922"/>
    </source>
</evidence>
<protein>
    <recommendedName>
        <fullName evidence="3">protein O-GlcNAc transferase</fullName>
        <ecNumber evidence="3">2.4.1.255</ecNumber>
    </recommendedName>
</protein>
<dbReference type="Pfam" id="PF13844">
    <property type="entry name" value="Glyco_transf_41"/>
    <property type="match status" value="2"/>
</dbReference>
<keyword evidence="7 8" id="KW-0802">TPR repeat</keyword>
<dbReference type="Proteomes" id="UP000646911">
    <property type="component" value="Unassembled WGS sequence"/>
</dbReference>
<keyword evidence="6" id="KW-0677">Repeat</keyword>
<feature type="repeat" description="TPR" evidence="8">
    <location>
        <begin position="245"/>
        <end position="278"/>
    </location>
</feature>
<gene>
    <name evidence="10" type="ORF">H8L47_19945</name>
</gene>
<evidence type="ECO:0000313" key="11">
    <source>
        <dbReference type="Proteomes" id="UP000646911"/>
    </source>
</evidence>
<dbReference type="InterPro" id="IPR011990">
    <property type="entry name" value="TPR-like_helical_dom_sf"/>
</dbReference>
<dbReference type="PROSITE" id="PS50293">
    <property type="entry name" value="TPR_REGION"/>
    <property type="match status" value="1"/>
</dbReference>
<sequence length="777" mass="87269">MFEKILSLFRSKEVAVPADQKTLQATQQTQVNVAEESLLKATNLKEQADSILRSGDIAQAEQCYREAINSHPTFADAYINLSVALRMQKKFAEAAEALKQAQTLNPGDAYIYYNKGVLAKEQADYSSAISEFRKALAFDGNMLDAYYDLIETYVTTDDKVAAHSLASIAVEKFPQEMGLLLLMANLETDRKQHDAALQLYNRALAMQPDHADTIWHISWILQGQGKLAEAEASYRRLLEVAPDRYEAYYNLGTVFNTQSRKEEAISAYLKAVALKPDAGIAHYNLGKAYSDIGKLDEAEASFRAACALEFTTKTWALVSLGNLLRDTGRQNETIDYYKAATTIDPDYFDAYSSMLFNLCFGDLVTPEYYQSEVNRYAARLLTHARAYNKWKCLPVSQEQRRLRVGFVSGDFGLHPVGFFLENVISNINLRQIELYAYSSKVRDDALTARIKPFFSGWKVIENIDDASAARMIHEDGIDILIDLAGHTAHNRLPVFAFKPAPLQVSWLGYFATTGVPGMDYLLADRISVPETHSEYFTEQIWYLPSTRLCLTPPAYSELLASVPPLPALKNGYITFGCFQNIRKLNDFTLQLWTKIFDRMPNAKLRFQCWQLATEPERKKMLDRFVQHGIAAERISILGPGSREAYLAAHAEVDIILDTSPYGGGTTTCEAFWMGVPTISLAGNTMSSLQGASLLTYAGLEDWIANSEDDYVRRALSHAADLEKLAQLRATLRQRSLNSSLYDAKQFTQHFEQALLGMWDKHVQATRTECTDVPDAKP</sequence>
<comment type="similarity">
    <text evidence="2">Belongs to the glycosyltransferase 41 family. O-GlcNAc transferase subfamily.</text>
</comment>
<accession>A0ABR6ZDL3</accession>
<dbReference type="PANTHER" id="PTHR44835">
    <property type="entry name" value="UDP-N-ACETYLGLUCOSAMINE--PEPTIDE N-ACETYLGLUCOSAMINYLTRANSFERASE SPINDLY-RELATED"/>
    <property type="match status" value="1"/>
</dbReference>
<feature type="repeat" description="TPR" evidence="8">
    <location>
        <begin position="109"/>
        <end position="142"/>
    </location>
</feature>
<dbReference type="RefSeq" id="WP_186955356.1">
    <property type="nucleotide sequence ID" value="NZ_JACOFX010000012.1"/>
</dbReference>
<evidence type="ECO:0000256" key="5">
    <source>
        <dbReference type="ARBA" id="ARBA00022679"/>
    </source>
</evidence>
<dbReference type="Gene3D" id="1.25.40.10">
    <property type="entry name" value="Tetratricopeptide repeat domain"/>
    <property type="match status" value="3"/>
</dbReference>
<dbReference type="Pfam" id="PF13432">
    <property type="entry name" value="TPR_16"/>
    <property type="match status" value="3"/>
</dbReference>
<dbReference type="InterPro" id="IPR029489">
    <property type="entry name" value="OGT/SEC/SPY_C"/>
</dbReference>
<dbReference type="SMART" id="SM00028">
    <property type="entry name" value="TPR"/>
    <property type="match status" value="8"/>
</dbReference>
<dbReference type="PROSITE" id="PS50005">
    <property type="entry name" value="TPR"/>
    <property type="match status" value="5"/>
</dbReference>
<dbReference type="SUPFAM" id="SSF48452">
    <property type="entry name" value="TPR-like"/>
    <property type="match status" value="2"/>
</dbReference>
<evidence type="ECO:0000256" key="4">
    <source>
        <dbReference type="ARBA" id="ARBA00022676"/>
    </source>
</evidence>
<evidence type="ECO:0000313" key="10">
    <source>
        <dbReference type="EMBL" id="MBC3909843.1"/>
    </source>
</evidence>
<dbReference type="InterPro" id="IPR051939">
    <property type="entry name" value="Glycosyltr_41/O-GlcNAc_trsf"/>
</dbReference>